<gene>
    <name evidence="1" type="ORF">OTI717_LOCUS35621</name>
</gene>
<feature type="non-terminal residue" evidence="1">
    <location>
        <position position="1"/>
    </location>
</feature>
<comment type="caution">
    <text evidence="1">The sequence shown here is derived from an EMBL/GenBank/DDBJ whole genome shotgun (WGS) entry which is preliminary data.</text>
</comment>
<dbReference type="Proteomes" id="UP000663823">
    <property type="component" value="Unassembled WGS sequence"/>
</dbReference>
<dbReference type="AlphaFoldDB" id="A0A819XC50"/>
<evidence type="ECO:0000313" key="2">
    <source>
        <dbReference type="Proteomes" id="UP000663823"/>
    </source>
</evidence>
<proteinExistence type="predicted"/>
<sequence length="216" mass="25688">MDLVVSFKSIKQCIINLYQLTHLTLQASGKYDLTDGNQWKDFILKTNIIKFNLKFEILSHNLKFNEDLSILLESFRSSFWIEQKHCYVGICYDEDNQRIFLYTIPRFRFKDITYPSLNFSYKITAPSNIEQYFFYQHKIDSLIIDIDKYITPPIYRFIQVKSLILSGSILMSLDILKTIIDLNQIEKLDVYSIESLSINELYKLIKYLPRLNELTM</sequence>
<dbReference type="EMBL" id="CAJOAX010014023">
    <property type="protein sequence ID" value="CAF4138643.1"/>
    <property type="molecule type" value="Genomic_DNA"/>
</dbReference>
<reference evidence="1" key="1">
    <citation type="submission" date="2021-02" db="EMBL/GenBank/DDBJ databases">
        <authorList>
            <person name="Nowell W R."/>
        </authorList>
    </citation>
    <scope>NUCLEOTIDE SEQUENCE</scope>
</reference>
<accession>A0A819XC50</accession>
<name>A0A819XC50_9BILA</name>
<protein>
    <submittedName>
        <fullName evidence="1">Uncharacterized protein</fullName>
    </submittedName>
</protein>
<evidence type="ECO:0000313" key="1">
    <source>
        <dbReference type="EMBL" id="CAF4138643.1"/>
    </source>
</evidence>
<organism evidence="1 2">
    <name type="scientific">Rotaria sordida</name>
    <dbReference type="NCBI Taxonomy" id="392033"/>
    <lineage>
        <taxon>Eukaryota</taxon>
        <taxon>Metazoa</taxon>
        <taxon>Spiralia</taxon>
        <taxon>Gnathifera</taxon>
        <taxon>Rotifera</taxon>
        <taxon>Eurotatoria</taxon>
        <taxon>Bdelloidea</taxon>
        <taxon>Philodinida</taxon>
        <taxon>Philodinidae</taxon>
        <taxon>Rotaria</taxon>
    </lineage>
</organism>